<name>A0A1M5WT43_9VIBR</name>
<dbReference type="NCBIfam" id="TIGR01143">
    <property type="entry name" value="murF"/>
    <property type="match status" value="1"/>
</dbReference>
<dbReference type="PANTHER" id="PTHR43024">
    <property type="entry name" value="UDP-N-ACETYLMURAMOYL-TRIPEPTIDE--D-ALANYL-D-ALANINE LIGASE"/>
    <property type="match status" value="1"/>
</dbReference>
<dbReference type="PANTHER" id="PTHR43024:SF1">
    <property type="entry name" value="UDP-N-ACETYLMURAMOYL-TRIPEPTIDE--D-ALANYL-D-ALANINE LIGASE"/>
    <property type="match status" value="1"/>
</dbReference>
<accession>A0A1M5WT43</accession>
<keyword evidence="16" id="KW-1185">Reference proteome</keyword>
<evidence type="ECO:0000256" key="3">
    <source>
        <dbReference type="ARBA" id="ARBA00022618"/>
    </source>
</evidence>
<evidence type="ECO:0000259" key="12">
    <source>
        <dbReference type="Pfam" id="PF01225"/>
    </source>
</evidence>
<evidence type="ECO:0000256" key="1">
    <source>
        <dbReference type="ARBA" id="ARBA00022490"/>
    </source>
</evidence>
<dbReference type="SUPFAM" id="SSF53244">
    <property type="entry name" value="MurD-like peptide ligases, peptide-binding domain"/>
    <property type="match status" value="1"/>
</dbReference>
<dbReference type="InterPro" id="IPR051046">
    <property type="entry name" value="MurCDEF_CellWall_CoF430Synth"/>
</dbReference>
<comment type="subcellular location">
    <subcellularLocation>
        <location evidence="10 11">Cytoplasm</location>
    </subcellularLocation>
</comment>
<dbReference type="Gene3D" id="3.40.1190.10">
    <property type="entry name" value="Mur-like, catalytic domain"/>
    <property type="match status" value="1"/>
</dbReference>
<keyword evidence="3 10" id="KW-0132">Cell division</keyword>
<evidence type="ECO:0000256" key="6">
    <source>
        <dbReference type="ARBA" id="ARBA00022960"/>
    </source>
</evidence>
<dbReference type="HAMAP" id="MF_02019">
    <property type="entry name" value="MurF"/>
    <property type="match status" value="1"/>
</dbReference>
<evidence type="ECO:0000256" key="8">
    <source>
        <dbReference type="ARBA" id="ARBA00023306"/>
    </source>
</evidence>
<dbReference type="InterPro" id="IPR036615">
    <property type="entry name" value="Mur_ligase_C_dom_sf"/>
</dbReference>
<evidence type="ECO:0000259" key="14">
    <source>
        <dbReference type="Pfam" id="PF08245"/>
    </source>
</evidence>
<dbReference type="Gene3D" id="3.40.1390.10">
    <property type="entry name" value="MurE/MurF, N-terminal domain"/>
    <property type="match status" value="1"/>
</dbReference>
<dbReference type="GO" id="GO:0005524">
    <property type="term" value="F:ATP binding"/>
    <property type="evidence" value="ECO:0007669"/>
    <property type="project" value="UniProtKB-UniRule"/>
</dbReference>
<dbReference type="Gene3D" id="3.90.190.20">
    <property type="entry name" value="Mur ligase, C-terminal domain"/>
    <property type="match status" value="1"/>
</dbReference>
<comment type="function">
    <text evidence="10 11">Involved in cell wall formation. Catalyzes the final step in the synthesis of UDP-N-acetylmuramoyl-pentapeptide, the precursor of murein.</text>
</comment>
<evidence type="ECO:0000313" key="15">
    <source>
        <dbReference type="EMBL" id="SHH90284.1"/>
    </source>
</evidence>
<dbReference type="InterPro" id="IPR000713">
    <property type="entry name" value="Mur_ligase_N"/>
</dbReference>
<dbReference type="GO" id="GO:0071555">
    <property type="term" value="P:cell wall organization"/>
    <property type="evidence" value="ECO:0007669"/>
    <property type="project" value="UniProtKB-KW"/>
</dbReference>
<dbReference type="InterPro" id="IPR004101">
    <property type="entry name" value="Mur_ligase_C"/>
</dbReference>
<dbReference type="OrthoDB" id="9801978at2"/>
<keyword evidence="7 10" id="KW-0573">Peptidoglycan synthesis</keyword>
<keyword evidence="1 10" id="KW-0963">Cytoplasm</keyword>
<dbReference type="RefSeq" id="WP_073602598.1">
    <property type="nucleotide sequence ID" value="NZ_FQXZ01000007.1"/>
</dbReference>
<feature type="domain" description="Mur ligase N-terminal catalytic" evidence="12">
    <location>
        <begin position="24"/>
        <end position="72"/>
    </location>
</feature>
<evidence type="ECO:0000256" key="2">
    <source>
        <dbReference type="ARBA" id="ARBA00022598"/>
    </source>
</evidence>
<dbReference type="InterPro" id="IPR013221">
    <property type="entry name" value="Mur_ligase_cen"/>
</dbReference>
<comment type="catalytic activity">
    <reaction evidence="10 11">
        <text>D-alanyl-D-alanine + UDP-N-acetyl-alpha-D-muramoyl-L-alanyl-gamma-D-glutamyl-meso-2,6-diaminopimelate + ATP = UDP-N-acetyl-alpha-D-muramoyl-L-alanyl-gamma-D-glutamyl-meso-2,6-diaminopimeloyl-D-alanyl-D-alanine + ADP + phosphate + H(+)</text>
        <dbReference type="Rhea" id="RHEA:28374"/>
        <dbReference type="ChEBI" id="CHEBI:15378"/>
        <dbReference type="ChEBI" id="CHEBI:30616"/>
        <dbReference type="ChEBI" id="CHEBI:43474"/>
        <dbReference type="ChEBI" id="CHEBI:57822"/>
        <dbReference type="ChEBI" id="CHEBI:61386"/>
        <dbReference type="ChEBI" id="CHEBI:83905"/>
        <dbReference type="ChEBI" id="CHEBI:456216"/>
        <dbReference type="EC" id="6.3.2.10"/>
    </reaction>
</comment>
<comment type="pathway">
    <text evidence="10 11">Cell wall biogenesis; peptidoglycan biosynthesis.</text>
</comment>
<sequence>MIETTLNQLTQLLQAKKTGADCQIVSVSTDTRTISTGALFVALTGEHFDGHDFIEQAIQQGASAVLVSREVSASIPQMIVPDTRIALGLIASWVHQQCETPTIAITGSCGKTTVKEMTATILSRKGSVLFTQGNFNNDIGVPLTLLRSQPEDDFAIIELGANHLGEIDYTTRLVRPDIALVNNVAAAHLEGFGSIDGVKKAKGEIYQGLKPGGTAIVNLDSQGAEYWDEVLRDKAVKTISATNPQADYCVSSVTLDEMAYPTFVLHTPKGSCEIHLGIMGLHNVSNALAAAALAMEAGVRLDDIQAGLESSRNIAGRCDVFRLTDSVRLIDDSYNASVPSMLAAADMLGQFSAERWLVFGYMAELGEEAPELHRQVGEHAAKFGFEHVLTYGHDTQVISDICHGMHFDSHQDIVNYISSELNKESRKQHVLLVKGAHSAGMSKIVAALKEKYA</sequence>
<protein>
    <recommendedName>
        <fullName evidence="10 11">UDP-N-acetylmuramoyl-tripeptide--D-alanyl-D-alanine ligase</fullName>
        <ecNumber evidence="10 11">6.3.2.10</ecNumber>
    </recommendedName>
    <alternativeName>
        <fullName evidence="10">D-alanyl-D-alanine-adding enzyme</fullName>
    </alternativeName>
</protein>
<dbReference type="InterPro" id="IPR005863">
    <property type="entry name" value="UDP-N-AcMur_synth"/>
</dbReference>
<dbReference type="UniPathway" id="UPA00219"/>
<dbReference type="STRING" id="1216006.VA7868_00841"/>
<dbReference type="GO" id="GO:0047480">
    <property type="term" value="F:UDP-N-acetylmuramoyl-tripeptide-D-alanyl-D-alanine ligase activity"/>
    <property type="evidence" value="ECO:0007669"/>
    <property type="project" value="UniProtKB-UniRule"/>
</dbReference>
<dbReference type="GO" id="GO:0005737">
    <property type="term" value="C:cytoplasm"/>
    <property type="evidence" value="ECO:0007669"/>
    <property type="project" value="UniProtKB-SubCell"/>
</dbReference>
<organism evidence="15 16">
    <name type="scientific">Vibrio aerogenes CECT 7868</name>
    <dbReference type="NCBI Taxonomy" id="1216006"/>
    <lineage>
        <taxon>Bacteria</taxon>
        <taxon>Pseudomonadati</taxon>
        <taxon>Pseudomonadota</taxon>
        <taxon>Gammaproteobacteria</taxon>
        <taxon>Vibrionales</taxon>
        <taxon>Vibrionaceae</taxon>
        <taxon>Vibrio</taxon>
    </lineage>
</organism>
<evidence type="ECO:0000256" key="11">
    <source>
        <dbReference type="RuleBase" id="RU004136"/>
    </source>
</evidence>
<dbReference type="GO" id="GO:0008360">
    <property type="term" value="P:regulation of cell shape"/>
    <property type="evidence" value="ECO:0007669"/>
    <property type="project" value="UniProtKB-KW"/>
</dbReference>
<keyword evidence="8 10" id="KW-0131">Cell cycle</keyword>
<keyword evidence="2 10" id="KW-0436">Ligase</keyword>
<dbReference type="EC" id="6.3.2.10" evidence="10 11"/>
<keyword evidence="5 10" id="KW-0067">ATP-binding</keyword>
<feature type="domain" description="Mur ligase central" evidence="14">
    <location>
        <begin position="105"/>
        <end position="294"/>
    </location>
</feature>
<dbReference type="Pfam" id="PF01225">
    <property type="entry name" value="Mur_ligase"/>
    <property type="match status" value="1"/>
</dbReference>
<evidence type="ECO:0000256" key="9">
    <source>
        <dbReference type="ARBA" id="ARBA00023316"/>
    </source>
</evidence>
<proteinExistence type="inferred from homology"/>
<feature type="binding site" evidence="10">
    <location>
        <begin position="107"/>
        <end position="113"/>
    </location>
    <ligand>
        <name>ATP</name>
        <dbReference type="ChEBI" id="CHEBI:30616"/>
    </ligand>
</feature>
<dbReference type="GO" id="GO:0009252">
    <property type="term" value="P:peptidoglycan biosynthetic process"/>
    <property type="evidence" value="ECO:0007669"/>
    <property type="project" value="UniProtKB-UniRule"/>
</dbReference>
<evidence type="ECO:0000256" key="7">
    <source>
        <dbReference type="ARBA" id="ARBA00022984"/>
    </source>
</evidence>
<dbReference type="SUPFAM" id="SSF63418">
    <property type="entry name" value="MurE/MurF N-terminal domain"/>
    <property type="match status" value="1"/>
</dbReference>
<dbReference type="SUPFAM" id="SSF53623">
    <property type="entry name" value="MurD-like peptide ligases, catalytic domain"/>
    <property type="match status" value="1"/>
</dbReference>
<dbReference type="GO" id="GO:0051301">
    <property type="term" value="P:cell division"/>
    <property type="evidence" value="ECO:0007669"/>
    <property type="project" value="UniProtKB-KW"/>
</dbReference>
<gene>
    <name evidence="10 15" type="primary">murF</name>
    <name evidence="15" type="ORF">VA7868_00841</name>
</gene>
<dbReference type="AlphaFoldDB" id="A0A1M5WT43"/>
<keyword evidence="6 10" id="KW-0133">Cell shape</keyword>
<keyword evidence="9 10" id="KW-0961">Cell wall biogenesis/degradation</keyword>
<evidence type="ECO:0000313" key="16">
    <source>
        <dbReference type="Proteomes" id="UP000184608"/>
    </source>
</evidence>
<dbReference type="EMBL" id="FQXZ01000007">
    <property type="protein sequence ID" value="SHH90284.1"/>
    <property type="molecule type" value="Genomic_DNA"/>
</dbReference>
<dbReference type="Pfam" id="PF02875">
    <property type="entry name" value="Mur_ligase_C"/>
    <property type="match status" value="1"/>
</dbReference>
<comment type="similarity">
    <text evidence="10">Belongs to the MurCDEF family. MurF subfamily.</text>
</comment>
<reference evidence="15 16" key="1">
    <citation type="submission" date="2016-11" db="EMBL/GenBank/DDBJ databases">
        <authorList>
            <person name="Jaros S."/>
            <person name="Januszkiewicz K."/>
            <person name="Wedrychowicz H."/>
        </authorList>
    </citation>
    <scope>NUCLEOTIDE SEQUENCE [LARGE SCALE GENOMIC DNA]</scope>
    <source>
        <strain evidence="15 16">CECT 7868</strain>
    </source>
</reference>
<feature type="domain" description="Mur ligase C-terminal" evidence="13">
    <location>
        <begin position="316"/>
        <end position="436"/>
    </location>
</feature>
<evidence type="ECO:0000256" key="5">
    <source>
        <dbReference type="ARBA" id="ARBA00022840"/>
    </source>
</evidence>
<dbReference type="Pfam" id="PF08245">
    <property type="entry name" value="Mur_ligase_M"/>
    <property type="match status" value="1"/>
</dbReference>
<evidence type="ECO:0000256" key="10">
    <source>
        <dbReference type="HAMAP-Rule" id="MF_02019"/>
    </source>
</evidence>
<evidence type="ECO:0000256" key="4">
    <source>
        <dbReference type="ARBA" id="ARBA00022741"/>
    </source>
</evidence>
<dbReference type="GO" id="GO:0008766">
    <property type="term" value="F:UDP-N-acetylmuramoylalanyl-D-glutamyl-2,6-diaminopimelate-D-alanyl-D-alanine ligase activity"/>
    <property type="evidence" value="ECO:0007669"/>
    <property type="project" value="RHEA"/>
</dbReference>
<keyword evidence="4 10" id="KW-0547">Nucleotide-binding</keyword>
<evidence type="ECO:0000259" key="13">
    <source>
        <dbReference type="Pfam" id="PF02875"/>
    </source>
</evidence>
<dbReference type="Proteomes" id="UP000184608">
    <property type="component" value="Unassembled WGS sequence"/>
</dbReference>
<dbReference type="InterPro" id="IPR035911">
    <property type="entry name" value="MurE/MurF_N"/>
</dbReference>
<dbReference type="InterPro" id="IPR036565">
    <property type="entry name" value="Mur-like_cat_sf"/>
</dbReference>